<proteinExistence type="predicted"/>
<dbReference type="AlphaFoldDB" id="A0A2M8EN16"/>
<protein>
    <submittedName>
        <fullName evidence="1">Uncharacterized protein</fullName>
    </submittedName>
</protein>
<gene>
    <name evidence="1" type="ORF">CO057_04425</name>
</gene>
<name>A0A2M8EN16_9BACT</name>
<organism evidence="1 2">
    <name type="scientific">Candidatus Uhrbacteria bacterium CG_4_9_14_0_2_um_filter_41_50</name>
    <dbReference type="NCBI Taxonomy" id="1975031"/>
    <lineage>
        <taxon>Bacteria</taxon>
        <taxon>Candidatus Uhriibacteriota</taxon>
    </lineage>
</organism>
<accession>A0A2M8EN16</accession>
<comment type="caution">
    <text evidence="1">The sequence shown here is derived from an EMBL/GenBank/DDBJ whole genome shotgun (WGS) entry which is preliminary data.</text>
</comment>
<dbReference type="Proteomes" id="UP000230251">
    <property type="component" value="Unassembled WGS sequence"/>
</dbReference>
<reference evidence="2" key="1">
    <citation type="submission" date="2017-09" db="EMBL/GenBank/DDBJ databases">
        <title>Depth-based differentiation of microbial function through sediment-hosted aquifers and enrichment of novel symbionts in the deep terrestrial subsurface.</title>
        <authorList>
            <person name="Probst A.J."/>
            <person name="Ladd B."/>
            <person name="Jarett J.K."/>
            <person name="Geller-Mcgrath D.E."/>
            <person name="Sieber C.M.K."/>
            <person name="Emerson J.B."/>
            <person name="Anantharaman K."/>
            <person name="Thomas B.C."/>
            <person name="Malmstrom R."/>
            <person name="Stieglmeier M."/>
            <person name="Klingl A."/>
            <person name="Woyke T."/>
            <person name="Ryan C.M."/>
            <person name="Banfield J.F."/>
        </authorList>
    </citation>
    <scope>NUCLEOTIDE SEQUENCE [LARGE SCALE GENOMIC DNA]</scope>
</reference>
<evidence type="ECO:0000313" key="1">
    <source>
        <dbReference type="EMBL" id="PJC24130.1"/>
    </source>
</evidence>
<dbReference type="EMBL" id="PFSI01000067">
    <property type="protein sequence ID" value="PJC24130.1"/>
    <property type="molecule type" value="Genomic_DNA"/>
</dbReference>
<sequence>MELREFNALQEALREVEILVARWAWHRIRPKIPWTESGRYENGEEAAGVFWDFQKDVRAVSADVPLWAFHTSNGPGRRPISELEHTLAVTILQGNDENDEKEVMKILDERFPL</sequence>
<evidence type="ECO:0000313" key="2">
    <source>
        <dbReference type="Proteomes" id="UP000230251"/>
    </source>
</evidence>